<keyword evidence="2" id="KW-1003">Cell membrane</keyword>
<keyword evidence="11" id="KW-1185">Reference proteome</keyword>
<evidence type="ECO:0000256" key="7">
    <source>
        <dbReference type="ARBA" id="ARBA00023288"/>
    </source>
</evidence>
<dbReference type="AlphaFoldDB" id="A0A9D3M9I4"/>
<evidence type="ECO:0000256" key="8">
    <source>
        <dbReference type="ARBA" id="ARBA00023319"/>
    </source>
</evidence>
<keyword evidence="3 9" id="KW-0732">Signal</keyword>
<gene>
    <name evidence="10" type="ORF">ANANG_G00156800</name>
</gene>
<dbReference type="GO" id="GO:0030425">
    <property type="term" value="C:dendrite"/>
    <property type="evidence" value="ECO:0007669"/>
    <property type="project" value="TreeGrafter"/>
</dbReference>
<protein>
    <submittedName>
        <fullName evidence="10">Uncharacterized protein</fullName>
    </submittedName>
</protein>
<evidence type="ECO:0000256" key="1">
    <source>
        <dbReference type="ARBA" id="ARBA00004236"/>
    </source>
</evidence>
<sequence length="183" mass="20184">MPGLRFFGALVQQVPLPAKSVYQNEPSCHKAMKMHLFIMFCLLGVLTAQEVKELTSCQTKEKNLRMDCKYTVPDTSKALTCEYRQEGKVMGSTDPKATVDTPFKNRANVTLLGVNVCRLVLTGLSQDKPKNNTCIITQGKSANKTVAVDPKTLIPCSAISVLFQTSPAVLLTLLPVLLEMWHL</sequence>
<dbReference type="GO" id="GO:0005096">
    <property type="term" value="F:GTPase activator activity"/>
    <property type="evidence" value="ECO:0007669"/>
    <property type="project" value="TreeGrafter"/>
</dbReference>
<evidence type="ECO:0000256" key="3">
    <source>
        <dbReference type="ARBA" id="ARBA00022729"/>
    </source>
</evidence>
<keyword evidence="5" id="KW-1015">Disulfide bond</keyword>
<feature type="signal peptide" evidence="9">
    <location>
        <begin position="1"/>
        <end position="48"/>
    </location>
</feature>
<keyword evidence="7" id="KW-0449">Lipoprotein</keyword>
<dbReference type="EMBL" id="JAFIRN010000008">
    <property type="protein sequence ID" value="KAG5843997.1"/>
    <property type="molecule type" value="Genomic_DNA"/>
</dbReference>
<dbReference type="GO" id="GO:0051894">
    <property type="term" value="P:positive regulation of focal adhesion assembly"/>
    <property type="evidence" value="ECO:0007669"/>
    <property type="project" value="TreeGrafter"/>
</dbReference>
<dbReference type="GO" id="GO:0005178">
    <property type="term" value="F:integrin binding"/>
    <property type="evidence" value="ECO:0007669"/>
    <property type="project" value="InterPro"/>
</dbReference>
<evidence type="ECO:0000256" key="4">
    <source>
        <dbReference type="ARBA" id="ARBA00023136"/>
    </source>
</evidence>
<keyword evidence="4" id="KW-0472">Membrane</keyword>
<feature type="chain" id="PRO_5038581522" evidence="9">
    <location>
        <begin position="49"/>
        <end position="183"/>
    </location>
</feature>
<proteinExistence type="predicted"/>
<evidence type="ECO:0000256" key="6">
    <source>
        <dbReference type="ARBA" id="ARBA00023180"/>
    </source>
</evidence>
<keyword evidence="6" id="KW-0325">Glycoprotein</keyword>
<evidence type="ECO:0000313" key="10">
    <source>
        <dbReference type="EMBL" id="KAG5843997.1"/>
    </source>
</evidence>
<comment type="caution">
    <text evidence="10">The sequence shown here is derived from an EMBL/GenBank/DDBJ whole genome shotgun (WGS) entry which is preliminary data.</text>
</comment>
<dbReference type="GO" id="GO:0030334">
    <property type="term" value="P:regulation of cell migration"/>
    <property type="evidence" value="ECO:0007669"/>
    <property type="project" value="InterPro"/>
</dbReference>
<dbReference type="GO" id="GO:0007229">
    <property type="term" value="P:integrin-mediated signaling pathway"/>
    <property type="evidence" value="ECO:0007669"/>
    <property type="project" value="TreeGrafter"/>
</dbReference>
<name>A0A9D3M9I4_ANGAN</name>
<evidence type="ECO:0000256" key="2">
    <source>
        <dbReference type="ARBA" id="ARBA00022475"/>
    </source>
</evidence>
<dbReference type="GO" id="GO:0009897">
    <property type="term" value="C:external side of plasma membrane"/>
    <property type="evidence" value="ECO:0007669"/>
    <property type="project" value="TreeGrafter"/>
</dbReference>
<dbReference type="PANTHER" id="PTHR19226:SF2">
    <property type="entry name" value="THY-1 MEMBRANE GLYCOPROTEIN"/>
    <property type="match status" value="1"/>
</dbReference>
<dbReference type="PANTHER" id="PTHR19226">
    <property type="entry name" value="THY-1 MEMBRANE GLYCOPROTEIN"/>
    <property type="match status" value="1"/>
</dbReference>
<comment type="subcellular location">
    <subcellularLocation>
        <location evidence="1">Cell membrane</location>
    </subcellularLocation>
</comment>
<reference evidence="10" key="1">
    <citation type="submission" date="2021-01" db="EMBL/GenBank/DDBJ databases">
        <title>A chromosome-scale assembly of European eel, Anguilla anguilla.</title>
        <authorList>
            <person name="Henkel C."/>
            <person name="Jong-Raadsen S.A."/>
            <person name="Dufour S."/>
            <person name="Weltzien F.-A."/>
            <person name="Palstra A.P."/>
            <person name="Pelster B."/>
            <person name="Spaink H.P."/>
            <person name="Van Den Thillart G.E."/>
            <person name="Jansen H."/>
            <person name="Zahm M."/>
            <person name="Klopp C."/>
            <person name="Cedric C."/>
            <person name="Louis A."/>
            <person name="Berthelot C."/>
            <person name="Parey E."/>
            <person name="Roest Crollius H."/>
            <person name="Montfort J."/>
            <person name="Robinson-Rechavi M."/>
            <person name="Bucao C."/>
            <person name="Bouchez O."/>
            <person name="Gislard M."/>
            <person name="Lluch J."/>
            <person name="Milhes M."/>
            <person name="Lampietro C."/>
            <person name="Lopez Roques C."/>
            <person name="Donnadieu C."/>
            <person name="Braasch I."/>
            <person name="Desvignes T."/>
            <person name="Postlethwait J."/>
            <person name="Bobe J."/>
            <person name="Guiguen Y."/>
            <person name="Dirks R."/>
        </authorList>
    </citation>
    <scope>NUCLEOTIDE SEQUENCE</scope>
    <source>
        <strain evidence="10">Tag_6206</strain>
        <tissue evidence="10">Liver</tissue>
    </source>
</reference>
<dbReference type="GO" id="GO:0043209">
    <property type="term" value="C:myelin sheath"/>
    <property type="evidence" value="ECO:0007669"/>
    <property type="project" value="TreeGrafter"/>
</dbReference>
<dbReference type="InterPro" id="IPR033292">
    <property type="entry name" value="THY1"/>
</dbReference>
<accession>A0A9D3M9I4</accession>
<keyword evidence="8" id="KW-0393">Immunoglobulin domain</keyword>
<dbReference type="Proteomes" id="UP001044222">
    <property type="component" value="Chromosome 8"/>
</dbReference>
<dbReference type="GO" id="GO:0005925">
    <property type="term" value="C:focal adhesion"/>
    <property type="evidence" value="ECO:0007669"/>
    <property type="project" value="TreeGrafter"/>
</dbReference>
<organism evidence="10 11">
    <name type="scientific">Anguilla anguilla</name>
    <name type="common">European freshwater eel</name>
    <name type="synonym">Muraena anguilla</name>
    <dbReference type="NCBI Taxonomy" id="7936"/>
    <lineage>
        <taxon>Eukaryota</taxon>
        <taxon>Metazoa</taxon>
        <taxon>Chordata</taxon>
        <taxon>Craniata</taxon>
        <taxon>Vertebrata</taxon>
        <taxon>Euteleostomi</taxon>
        <taxon>Actinopterygii</taxon>
        <taxon>Neopterygii</taxon>
        <taxon>Teleostei</taxon>
        <taxon>Anguilliformes</taxon>
        <taxon>Anguillidae</taxon>
        <taxon>Anguilla</taxon>
    </lineage>
</organism>
<dbReference type="GO" id="GO:0007155">
    <property type="term" value="P:cell adhesion"/>
    <property type="evidence" value="ECO:0007669"/>
    <property type="project" value="InterPro"/>
</dbReference>
<dbReference type="GO" id="GO:0045121">
    <property type="term" value="C:membrane raft"/>
    <property type="evidence" value="ECO:0007669"/>
    <property type="project" value="TreeGrafter"/>
</dbReference>
<evidence type="ECO:0000256" key="9">
    <source>
        <dbReference type="SAM" id="SignalP"/>
    </source>
</evidence>
<evidence type="ECO:0000313" key="11">
    <source>
        <dbReference type="Proteomes" id="UP001044222"/>
    </source>
</evidence>
<evidence type="ECO:0000256" key="5">
    <source>
        <dbReference type="ARBA" id="ARBA00023157"/>
    </source>
</evidence>